<protein>
    <submittedName>
        <fullName evidence="1">Uncharacterized protein</fullName>
    </submittedName>
</protein>
<name>A0AA39NIZ9_9AGAR</name>
<accession>A0AA39NIZ9</accession>
<dbReference type="Proteomes" id="UP001175227">
    <property type="component" value="Unassembled WGS sequence"/>
</dbReference>
<sequence>MASIPPELFDAIVDETQNDETAKPWERWRTLLSCSLVNRTFVPRARKHIYRSLVLTTGKRCRQFYDICQSSPVDIPSLVESLCIDNERLDSVDSEPTFPFLIASFVNMKSVHLRCLEWDEVKDTTRQALASHAFQSISFDVCQFTNSALLCSFISGSSATLRQLSFARCEMLTRHFESFGGLRPSIERLVLYGQATEVFDVGLLMSKTLSPVFLHSLRILDICINTLEHIHFIQAFLDRDTVPFRELKISHLQDDYTLPFTWTNVLLRLTNLHSLTIILRDYRQNPHTNIQIFLWWIKTFESLGREGSSLEHIKIRSLSFPFCPWRDLDHSLVRLKTLRSFELEVARPYFEDEAGASLNIEHQLPGLMLLKIAHVLVCEPSSLTNFNNPAHGVLGPFVSP</sequence>
<keyword evidence="2" id="KW-1185">Reference proteome</keyword>
<reference evidence="1" key="1">
    <citation type="submission" date="2023-06" db="EMBL/GenBank/DDBJ databases">
        <authorList>
            <consortium name="Lawrence Berkeley National Laboratory"/>
            <person name="Ahrendt S."/>
            <person name="Sahu N."/>
            <person name="Indic B."/>
            <person name="Wong-Bajracharya J."/>
            <person name="Merenyi Z."/>
            <person name="Ke H.-M."/>
            <person name="Monk M."/>
            <person name="Kocsube S."/>
            <person name="Drula E."/>
            <person name="Lipzen A."/>
            <person name="Balint B."/>
            <person name="Henrissat B."/>
            <person name="Andreopoulos B."/>
            <person name="Martin F.M."/>
            <person name="Harder C.B."/>
            <person name="Rigling D."/>
            <person name="Ford K.L."/>
            <person name="Foster G.D."/>
            <person name="Pangilinan J."/>
            <person name="Papanicolaou A."/>
            <person name="Barry K."/>
            <person name="LaButti K."/>
            <person name="Viragh M."/>
            <person name="Koriabine M."/>
            <person name="Yan M."/>
            <person name="Riley R."/>
            <person name="Champramary S."/>
            <person name="Plett K.L."/>
            <person name="Tsai I.J."/>
            <person name="Slot J."/>
            <person name="Sipos G."/>
            <person name="Plett J."/>
            <person name="Nagy L.G."/>
            <person name="Grigoriev I.V."/>
        </authorList>
    </citation>
    <scope>NUCLEOTIDE SEQUENCE</scope>
    <source>
        <strain evidence="1">ICMP 16352</strain>
    </source>
</reference>
<evidence type="ECO:0000313" key="1">
    <source>
        <dbReference type="EMBL" id="KAK0466475.1"/>
    </source>
</evidence>
<dbReference type="AlphaFoldDB" id="A0AA39NIZ9"/>
<organism evidence="1 2">
    <name type="scientific">Armillaria novae-zelandiae</name>
    <dbReference type="NCBI Taxonomy" id="153914"/>
    <lineage>
        <taxon>Eukaryota</taxon>
        <taxon>Fungi</taxon>
        <taxon>Dikarya</taxon>
        <taxon>Basidiomycota</taxon>
        <taxon>Agaricomycotina</taxon>
        <taxon>Agaricomycetes</taxon>
        <taxon>Agaricomycetidae</taxon>
        <taxon>Agaricales</taxon>
        <taxon>Marasmiineae</taxon>
        <taxon>Physalacriaceae</taxon>
        <taxon>Armillaria</taxon>
    </lineage>
</organism>
<gene>
    <name evidence="1" type="ORF">IW261DRAFT_1119889</name>
</gene>
<dbReference type="EMBL" id="JAUEPR010000086">
    <property type="protein sequence ID" value="KAK0466475.1"/>
    <property type="molecule type" value="Genomic_DNA"/>
</dbReference>
<comment type="caution">
    <text evidence="1">The sequence shown here is derived from an EMBL/GenBank/DDBJ whole genome shotgun (WGS) entry which is preliminary data.</text>
</comment>
<evidence type="ECO:0000313" key="2">
    <source>
        <dbReference type="Proteomes" id="UP001175227"/>
    </source>
</evidence>
<proteinExistence type="predicted"/>
<dbReference type="SUPFAM" id="SSF52047">
    <property type="entry name" value="RNI-like"/>
    <property type="match status" value="1"/>
</dbReference>